<dbReference type="InterPro" id="IPR030935">
    <property type="entry name" value="PBSX_Proteobac"/>
</dbReference>
<evidence type="ECO:0000313" key="2">
    <source>
        <dbReference type="EMBL" id="EET23414.1"/>
    </source>
</evidence>
<feature type="compositionally biased region" description="Polar residues" evidence="1">
    <location>
        <begin position="1"/>
        <end position="13"/>
    </location>
</feature>
<accession>A0A0X1KYV0</accession>
<proteinExistence type="predicted"/>
<dbReference type="InterPro" id="IPR006430">
    <property type="entry name" value="Phage_portal_PBSX"/>
</dbReference>
<reference evidence="2" key="1">
    <citation type="submission" date="2005-09" db="EMBL/GenBank/DDBJ databases">
        <title>Annotation of Vibrio cholerae MO10.</title>
        <authorList>
            <person name="Colwell R."/>
            <person name="Grim C.J."/>
            <person name="Young S."/>
            <person name="Jaffe D."/>
            <person name="Gnerre S."/>
            <person name="Berlin A."/>
            <person name="Heiman D."/>
            <person name="Hepburn T."/>
            <person name="Shea T."/>
            <person name="Sykes S."/>
            <person name="Yandava C."/>
            <person name="Alvarado L."/>
            <person name="Kodira C."/>
            <person name="Borodovsky M."/>
            <person name="Heidelberg J."/>
            <person name="Lander E."/>
            <person name="Galagan J."/>
            <person name="Nusbaum C."/>
            <person name="Birren B."/>
        </authorList>
    </citation>
    <scope>NUCLEOTIDE SEQUENCE [LARGE SCALE GENOMIC DNA]</scope>
    <source>
        <strain evidence="2">MO10</strain>
    </source>
</reference>
<gene>
    <name evidence="2" type="ORF">VchoM_01441</name>
</gene>
<dbReference type="PIRSF" id="PIRSF018494">
    <property type="entry name" value="PBSX_VPQ"/>
    <property type="match status" value="1"/>
</dbReference>
<dbReference type="AlphaFoldDB" id="A0A0X1KYV0"/>
<dbReference type="EMBL" id="DS990136">
    <property type="protein sequence ID" value="EET23414.1"/>
    <property type="molecule type" value="Genomic_DNA"/>
</dbReference>
<dbReference type="Proteomes" id="UP000004687">
    <property type="component" value="Unassembled WGS sequence"/>
</dbReference>
<feature type="region of interest" description="Disordered" evidence="1">
    <location>
        <begin position="1"/>
        <end position="27"/>
    </location>
</feature>
<name>A0A0X1KYV0_VIBCO</name>
<organism evidence="2">
    <name type="scientific">Vibrio cholerae (strain MO10)</name>
    <dbReference type="NCBI Taxonomy" id="345072"/>
    <lineage>
        <taxon>Bacteria</taxon>
        <taxon>Pseudomonadati</taxon>
        <taxon>Pseudomonadota</taxon>
        <taxon>Gammaproteobacteria</taxon>
        <taxon>Vibrionales</taxon>
        <taxon>Vibrionaceae</taxon>
        <taxon>Vibrio</taxon>
    </lineage>
</organism>
<reference evidence="2" key="2">
    <citation type="submission" date="2008-07" db="EMBL/GenBank/DDBJ databases">
        <authorList>
            <consortium name="Broad Institute Genome Sequencing Platform"/>
            <person name="Colwell R."/>
            <person name="Grim C.J."/>
            <person name="Young S."/>
            <person name="Jaffe D."/>
            <person name="Gnerre S."/>
            <person name="Berlin A."/>
            <person name="Heiman D."/>
            <person name="Hepburn T."/>
            <person name="Shea T."/>
            <person name="Sykes S."/>
            <person name="Alvarado L."/>
            <person name="Kodira C."/>
            <person name="Heidelberg J."/>
            <person name="Lander E."/>
            <person name="Galagan J."/>
            <person name="Nusbaum C."/>
            <person name="Birren B."/>
        </authorList>
    </citation>
    <scope>NUCLEOTIDE SEQUENCE [LARGE SCALE GENOMIC DNA]</scope>
    <source>
        <strain evidence="2">MO10</strain>
    </source>
</reference>
<dbReference type="HOGENOM" id="CLU_068879_0_0_6"/>
<evidence type="ECO:0000256" key="1">
    <source>
        <dbReference type="SAM" id="MobiDB-lite"/>
    </source>
</evidence>
<sequence length="353" mass="39722">MADGSMTEQLIHSHTTDGTESKSVYSFDPNPEPVDTNSWMTRYCELFYNDFDDYWEPPISLKGLAEIANANGYHGSLLKARANYVAGRFMNGGGLPMYKMNSACWDYFGLGMSAFVKIRSYLKNVIALEPLPMVHMRKRKNGDFVQLLRNNEQKVFKAKDVIFIPQYDPQQQIYGLPDYLGSIQSSLLNRDATLFRRRYYLNGAHMGFIFYATDPNLSEADEKALKEKIASSKGIGNFRSMFVNIPNGKEKGIQLIPVGDIATKDEFERIKNITAQDIFVGHRFPAGMGGMLPQQGANVPDPLKVSQVYDFYEVIPVCKRFMDAVNNDPEIPDNLKLKFNLNPGVESANGSAV</sequence>
<protein>
    <submittedName>
        <fullName evidence="2">Phage portal protein</fullName>
    </submittedName>
</protein>
<dbReference type="NCBIfam" id="TIGR01540">
    <property type="entry name" value="portal_PBSX"/>
    <property type="match status" value="1"/>
</dbReference>